<dbReference type="GeneID" id="50019467"/>
<comment type="similarity">
    <text evidence="2">Belongs to the LarC family.</text>
</comment>
<dbReference type="EC" id="4.99.1.12" evidence="2"/>
<evidence type="ECO:0000313" key="4">
    <source>
        <dbReference type="Proteomes" id="UP000622362"/>
    </source>
</evidence>
<organism evidence="3 4">
    <name type="scientific">Staphylococcus epidermidis</name>
    <dbReference type="NCBI Taxonomy" id="1282"/>
    <lineage>
        <taxon>Bacteria</taxon>
        <taxon>Bacillati</taxon>
        <taxon>Bacillota</taxon>
        <taxon>Bacilli</taxon>
        <taxon>Bacillales</taxon>
        <taxon>Staphylococcaceae</taxon>
        <taxon>Staphylococcus</taxon>
    </lineage>
</organism>
<evidence type="ECO:0000256" key="1">
    <source>
        <dbReference type="ARBA" id="ARBA00022596"/>
    </source>
</evidence>
<dbReference type="GO" id="GO:0051604">
    <property type="term" value="P:protein maturation"/>
    <property type="evidence" value="ECO:0007669"/>
    <property type="project" value="UniProtKB-UniRule"/>
</dbReference>
<dbReference type="AlphaFoldDB" id="A0A4Y7VTA0"/>
<name>A0A4Y7VTA0_STAEP</name>
<comment type="function">
    <text evidence="2">Involved in the biosynthesis of a nickel-pincer cofactor ((SCS)Ni(II) pincer complex). Binds Ni(2+), and functions in nickel delivery to pyridinium-3,5-bisthiocarboxylic acid mononucleotide (P2TMN), to form the mature cofactor. Is thus probably required for the activation of nickel-pincer cofactor-dependent enzymes.</text>
</comment>
<evidence type="ECO:0000313" key="3">
    <source>
        <dbReference type="EMBL" id="MBF9303149.1"/>
    </source>
</evidence>
<dbReference type="GO" id="GO:0016829">
    <property type="term" value="F:lyase activity"/>
    <property type="evidence" value="ECO:0007669"/>
    <property type="project" value="UniProtKB-UniRule"/>
</dbReference>
<keyword evidence="1 2" id="KW-0533">Nickel</keyword>
<gene>
    <name evidence="2 3" type="primary">larC</name>
    <name evidence="3" type="ORF">I3V53_03480</name>
</gene>
<keyword evidence="2" id="KW-0456">Lyase</keyword>
<accession>A0A4Y7VTA0</accession>
<dbReference type="Pfam" id="PF01969">
    <property type="entry name" value="Ni_insertion"/>
    <property type="match status" value="1"/>
</dbReference>
<dbReference type="Proteomes" id="UP000622362">
    <property type="component" value="Unassembled WGS sequence"/>
</dbReference>
<dbReference type="InterPro" id="IPR002822">
    <property type="entry name" value="Ni_insertion"/>
</dbReference>
<evidence type="ECO:0000256" key="2">
    <source>
        <dbReference type="HAMAP-Rule" id="MF_01074"/>
    </source>
</evidence>
<dbReference type="GO" id="GO:0016151">
    <property type="term" value="F:nickel cation binding"/>
    <property type="evidence" value="ECO:0007669"/>
    <property type="project" value="UniProtKB-UniRule"/>
</dbReference>
<comment type="caution">
    <text evidence="3">The sequence shown here is derived from an EMBL/GenBank/DDBJ whole genome shotgun (WGS) entry which is preliminary data.</text>
</comment>
<dbReference type="Gene3D" id="3.30.70.1380">
    <property type="entry name" value="Transcriptional regulatory protein pf0864 domain like"/>
    <property type="match status" value="1"/>
</dbReference>
<dbReference type="PANTHER" id="PTHR36566:SF1">
    <property type="entry name" value="PYRIDINIUM-3,5-BISTHIOCARBOXYLIC ACID MONONUCLEOTIDE NICKEL INSERTION PROTEIN"/>
    <property type="match status" value="1"/>
</dbReference>
<dbReference type="RefSeq" id="WP_002438754.1">
    <property type="nucleotide sequence ID" value="NZ_AP019721.1"/>
</dbReference>
<proteinExistence type="inferred from homology"/>
<comment type="catalytic activity">
    <reaction evidence="2">
        <text>Ni(II)-pyridinium-3,5-bisthiocarboxylate mononucleotide = pyridinium-3,5-bisthiocarboxylate mononucleotide + Ni(2+)</text>
        <dbReference type="Rhea" id="RHEA:54784"/>
        <dbReference type="ChEBI" id="CHEBI:49786"/>
        <dbReference type="ChEBI" id="CHEBI:137372"/>
        <dbReference type="ChEBI" id="CHEBI:137373"/>
        <dbReference type="EC" id="4.99.1.12"/>
    </reaction>
</comment>
<sequence>MTKALYLDCHAGIAGDMLLSALVDLGANPEDIESELKKLPLDQFKLHFQKRVKQGIHAMTLNIDVKEANHHRHVNDIFKMIDDSTLPERVKYRSKKIFEIIGQAEAKIHGMSFEEVHFHEVGAMDSIIDIIGGCIALEQLGINTLYCSAIPTGHGKINIAHGIYPIPAPATAEILKGIPIAHFDVQSELTTPTGAAFAKGLVSSFGPFPSATIQHIGYGAGSKDFDFPNILRVIQFESEFEQQDSVQVIECQIDDMTPEALGYFMNNALEQGALDAYYTPIFMKKSRPSTQLTLICKLHDKTYFEQLILQETSSLGVRSTSVNRKTLNRAFKILSTQHGTVSIKFGLQNGKIMKMKPEYEDLKKIAKTTKQPFQVIHNEVLQQLYQTYHIGNILQ</sequence>
<dbReference type="KEGG" id="seps:DP17_1678"/>
<dbReference type="SMR" id="A0A4Y7VTA0"/>
<reference evidence="3" key="1">
    <citation type="submission" date="2020-11" db="EMBL/GenBank/DDBJ databases">
        <title>Molecular epidemiology and genomic profiles of multidrug-resistant bacteria collected from clinical sources in South Africa.</title>
        <authorList>
            <person name="Asante J."/>
            <person name="Amoako D.G."/>
        </authorList>
    </citation>
    <scope>NUCLEOTIDE SEQUENCE</scope>
    <source>
        <strain evidence="3">C68</strain>
    </source>
</reference>
<dbReference type="Gene3D" id="3.10.20.300">
    <property type="entry name" value="mk0293 like domain"/>
    <property type="match status" value="1"/>
</dbReference>
<dbReference type="PANTHER" id="PTHR36566">
    <property type="entry name" value="NICKEL INSERTION PROTEIN-RELATED"/>
    <property type="match status" value="1"/>
</dbReference>
<dbReference type="HAMAP" id="MF_01074">
    <property type="entry name" value="LarC"/>
    <property type="match status" value="1"/>
</dbReference>
<protein>
    <recommendedName>
        <fullName evidence="2">Pyridinium-3,5-bisthiocarboxylic acid mononucleotide nickel insertion protein</fullName>
        <shortName evidence="2">P2TMN nickel insertion protein</shortName>
        <ecNumber evidence="2">4.99.1.12</ecNumber>
    </recommendedName>
    <alternativeName>
        <fullName evidence="2">Nickel-pincer cofactor biosynthesis protein LarC</fullName>
    </alternativeName>
</protein>
<dbReference type="EMBL" id="JADPYN010000004">
    <property type="protein sequence ID" value="MBF9303149.1"/>
    <property type="molecule type" value="Genomic_DNA"/>
</dbReference>
<dbReference type="NCBIfam" id="TIGR00299">
    <property type="entry name" value="nickel pincer cofactor biosynthesis protein LarC"/>
    <property type="match status" value="1"/>
</dbReference>